<dbReference type="Gene3D" id="3.40.50.300">
    <property type="entry name" value="P-loop containing nucleotide triphosphate hydrolases"/>
    <property type="match status" value="1"/>
</dbReference>
<evidence type="ECO:0000313" key="3">
    <source>
        <dbReference type="Proteomes" id="UP000284842"/>
    </source>
</evidence>
<sequence>MPAPWTIVKTGNVSVKRCDIARFPAQSITILLLGATGSGKSSFIEALAGPRKKLGISGGTFESVTKDIQAYEVVNMKANWSNIDIWPVYIIDTPGFSDAKMAEVKIVKKLDKWEKKSGRITDTRVPGSAWGLLNIINSFGMNPGGLVVVTSMWDKVHKPETLNRAEARFFYLRDVIWKDKIDQGARIVKFKNTHSSAIEILAGQEYGSSLFMDSFNRRGNSDIARLVYTDLLHRIANVRQERQCWFEQRLQLVADPDPNHELEGAVVASLKDADEQMAQNIAELAKFRQSPVPDAGDGVNDDPRAIIYQCLHEMTLDCERFVQAIEFNFEA</sequence>
<dbReference type="InParanoid" id="A0A409YJQ7"/>
<keyword evidence="3" id="KW-1185">Reference proteome</keyword>
<dbReference type="InterPro" id="IPR027417">
    <property type="entry name" value="P-loop_NTPase"/>
</dbReference>
<dbReference type="EMBL" id="NHTK01001086">
    <property type="protein sequence ID" value="PPR03261.1"/>
    <property type="molecule type" value="Genomic_DNA"/>
</dbReference>
<dbReference type="SUPFAM" id="SSF52540">
    <property type="entry name" value="P-loop containing nucleoside triphosphate hydrolases"/>
    <property type="match status" value="1"/>
</dbReference>
<protein>
    <recommendedName>
        <fullName evidence="1">G domain-containing protein</fullName>
    </recommendedName>
</protein>
<dbReference type="STRING" id="181874.A0A409YJQ7"/>
<feature type="domain" description="G" evidence="1">
    <location>
        <begin position="30"/>
        <end position="111"/>
    </location>
</feature>
<dbReference type="AlphaFoldDB" id="A0A409YJQ7"/>
<comment type="caution">
    <text evidence="2">The sequence shown here is derived from an EMBL/GenBank/DDBJ whole genome shotgun (WGS) entry which is preliminary data.</text>
</comment>
<proteinExistence type="predicted"/>
<evidence type="ECO:0000313" key="2">
    <source>
        <dbReference type="EMBL" id="PPR03261.1"/>
    </source>
</evidence>
<reference evidence="2 3" key="1">
    <citation type="journal article" date="2018" name="Evol. Lett.">
        <title>Horizontal gene cluster transfer increased hallucinogenic mushroom diversity.</title>
        <authorList>
            <person name="Reynolds H.T."/>
            <person name="Vijayakumar V."/>
            <person name="Gluck-Thaler E."/>
            <person name="Korotkin H.B."/>
            <person name="Matheny P.B."/>
            <person name="Slot J.C."/>
        </authorList>
    </citation>
    <scope>NUCLEOTIDE SEQUENCE [LARGE SCALE GENOMIC DNA]</scope>
    <source>
        <strain evidence="2 3">2629</strain>
    </source>
</reference>
<dbReference type="GO" id="GO:0005525">
    <property type="term" value="F:GTP binding"/>
    <property type="evidence" value="ECO:0007669"/>
    <property type="project" value="InterPro"/>
</dbReference>
<dbReference type="Pfam" id="PF01926">
    <property type="entry name" value="MMR_HSR1"/>
    <property type="match status" value="1"/>
</dbReference>
<gene>
    <name evidence="2" type="ORF">CVT24_012822</name>
</gene>
<dbReference type="Proteomes" id="UP000284842">
    <property type="component" value="Unassembled WGS sequence"/>
</dbReference>
<organism evidence="2 3">
    <name type="scientific">Panaeolus cyanescens</name>
    <dbReference type="NCBI Taxonomy" id="181874"/>
    <lineage>
        <taxon>Eukaryota</taxon>
        <taxon>Fungi</taxon>
        <taxon>Dikarya</taxon>
        <taxon>Basidiomycota</taxon>
        <taxon>Agaricomycotina</taxon>
        <taxon>Agaricomycetes</taxon>
        <taxon>Agaricomycetidae</taxon>
        <taxon>Agaricales</taxon>
        <taxon>Agaricineae</taxon>
        <taxon>Galeropsidaceae</taxon>
        <taxon>Panaeolus</taxon>
    </lineage>
</organism>
<dbReference type="OrthoDB" id="8954335at2759"/>
<dbReference type="InterPro" id="IPR006073">
    <property type="entry name" value="GTP-bd"/>
</dbReference>
<accession>A0A409YJQ7</accession>
<evidence type="ECO:0000259" key="1">
    <source>
        <dbReference type="Pfam" id="PF01926"/>
    </source>
</evidence>
<name>A0A409YJQ7_9AGAR</name>